<evidence type="ECO:0008006" key="4">
    <source>
        <dbReference type="Google" id="ProtNLM"/>
    </source>
</evidence>
<gene>
    <name evidence="2" type="ORF">DSM104635_03649</name>
</gene>
<accession>A0A6I6MVJ8</accession>
<keyword evidence="1" id="KW-0732">Signal</keyword>
<feature type="signal peptide" evidence="1">
    <location>
        <begin position="1"/>
        <end position="18"/>
    </location>
</feature>
<dbReference type="EMBL" id="CP047045">
    <property type="protein sequence ID" value="QGZ96787.1"/>
    <property type="molecule type" value="Genomic_DNA"/>
</dbReference>
<evidence type="ECO:0000313" key="3">
    <source>
        <dbReference type="Proteomes" id="UP000431269"/>
    </source>
</evidence>
<feature type="chain" id="PRO_5026118341" description="Lipoprotein" evidence="1">
    <location>
        <begin position="19"/>
        <end position="147"/>
    </location>
</feature>
<dbReference type="PROSITE" id="PS51257">
    <property type="entry name" value="PROKAR_LIPOPROTEIN"/>
    <property type="match status" value="1"/>
</dbReference>
<proteinExistence type="predicted"/>
<name>A0A6I6MVJ8_9CAUL</name>
<dbReference type="KEGG" id="tsv:DSM104635_03649"/>
<evidence type="ECO:0000256" key="1">
    <source>
        <dbReference type="SAM" id="SignalP"/>
    </source>
</evidence>
<evidence type="ECO:0000313" key="2">
    <source>
        <dbReference type="EMBL" id="QGZ96787.1"/>
    </source>
</evidence>
<dbReference type="RefSeq" id="WP_158767558.1">
    <property type="nucleotide sequence ID" value="NZ_CP047045.1"/>
</dbReference>
<reference evidence="3" key="1">
    <citation type="submission" date="2019-12" db="EMBL/GenBank/DDBJ databases">
        <title>Complete genome of Terracaulis silvestris 0127_4.</title>
        <authorList>
            <person name="Vieira S."/>
            <person name="Riedel T."/>
            <person name="Sproer C."/>
            <person name="Pascual J."/>
            <person name="Boedeker C."/>
            <person name="Overmann J."/>
        </authorList>
    </citation>
    <scope>NUCLEOTIDE SEQUENCE [LARGE SCALE GENOMIC DNA]</scope>
    <source>
        <strain evidence="3">0127_4</strain>
    </source>
</reference>
<protein>
    <recommendedName>
        <fullName evidence="4">Lipoprotein</fullName>
    </recommendedName>
</protein>
<dbReference type="Proteomes" id="UP000431269">
    <property type="component" value="Chromosome"/>
</dbReference>
<dbReference type="AlphaFoldDB" id="A0A6I6MVJ8"/>
<keyword evidence="3" id="KW-1185">Reference proteome</keyword>
<sequence length="147" mass="16157">MRLRAFPVVALFALGACASTQRALSYEGGNPDADVFVGNQRFQLWFHHEDQTVLIQRGDPQPLASLLTQNATIYANDATLGPLWWGAAANAVLTQFGCYGAEVSEAERTQLREVSYTCPEPVDVGAQVAQRRAEWRRGVHVDAPREG</sequence>
<organism evidence="2 3">
    <name type="scientific">Terricaulis silvestris</name>
    <dbReference type="NCBI Taxonomy" id="2686094"/>
    <lineage>
        <taxon>Bacteria</taxon>
        <taxon>Pseudomonadati</taxon>
        <taxon>Pseudomonadota</taxon>
        <taxon>Alphaproteobacteria</taxon>
        <taxon>Caulobacterales</taxon>
        <taxon>Caulobacteraceae</taxon>
        <taxon>Terricaulis</taxon>
    </lineage>
</organism>